<evidence type="ECO:0000259" key="6">
    <source>
        <dbReference type="PROSITE" id="PS50977"/>
    </source>
</evidence>
<evidence type="ECO:0000313" key="7">
    <source>
        <dbReference type="EMBL" id="NYZ63409.1"/>
    </source>
</evidence>
<evidence type="ECO:0000256" key="3">
    <source>
        <dbReference type="ARBA" id="ARBA00023163"/>
    </source>
</evidence>
<accession>A0A7Z0TWI6</accession>
<reference evidence="7 8" key="1">
    <citation type="submission" date="2020-07" db="EMBL/GenBank/DDBJ databases">
        <title>isolation of Luteimonas sp. SJ-16.</title>
        <authorList>
            <person name="Huang X.-X."/>
            <person name="Xu L."/>
            <person name="Sun J.-Q."/>
        </authorList>
    </citation>
    <scope>NUCLEOTIDE SEQUENCE [LARGE SCALE GENOMIC DNA]</scope>
    <source>
        <strain evidence="7 8">SJ-16</strain>
    </source>
</reference>
<dbReference type="RefSeq" id="WP_180545638.1">
    <property type="nucleotide sequence ID" value="NZ_JACCJZ010000019.1"/>
</dbReference>
<dbReference type="SUPFAM" id="SSF48498">
    <property type="entry name" value="Tetracyclin repressor-like, C-terminal domain"/>
    <property type="match status" value="1"/>
</dbReference>
<keyword evidence="2 4" id="KW-0238">DNA-binding</keyword>
<dbReference type="SUPFAM" id="SSF46689">
    <property type="entry name" value="Homeodomain-like"/>
    <property type="match status" value="1"/>
</dbReference>
<dbReference type="PROSITE" id="PS50977">
    <property type="entry name" value="HTH_TETR_2"/>
    <property type="match status" value="1"/>
</dbReference>
<dbReference type="EMBL" id="JACCJZ010000019">
    <property type="protein sequence ID" value="NYZ63409.1"/>
    <property type="molecule type" value="Genomic_DNA"/>
</dbReference>
<dbReference type="InterPro" id="IPR039536">
    <property type="entry name" value="TetR_C_Proteobacteria"/>
</dbReference>
<dbReference type="AlphaFoldDB" id="A0A7Z0TWI6"/>
<dbReference type="Pfam" id="PF00440">
    <property type="entry name" value="TetR_N"/>
    <property type="match status" value="1"/>
</dbReference>
<evidence type="ECO:0000256" key="5">
    <source>
        <dbReference type="SAM" id="MobiDB-lite"/>
    </source>
</evidence>
<dbReference type="Gene3D" id="1.10.357.10">
    <property type="entry name" value="Tetracycline Repressor, domain 2"/>
    <property type="match status" value="1"/>
</dbReference>
<dbReference type="FunFam" id="1.10.10.60:FF:000141">
    <property type="entry name" value="TetR family transcriptional regulator"/>
    <property type="match status" value="1"/>
</dbReference>
<protein>
    <submittedName>
        <fullName evidence="7">TetR/AcrR family transcriptional regulator</fullName>
    </submittedName>
</protein>
<evidence type="ECO:0000313" key="8">
    <source>
        <dbReference type="Proteomes" id="UP000589896"/>
    </source>
</evidence>
<proteinExistence type="predicted"/>
<dbReference type="PANTHER" id="PTHR30055">
    <property type="entry name" value="HTH-TYPE TRANSCRIPTIONAL REGULATOR RUTR"/>
    <property type="match status" value="1"/>
</dbReference>
<feature type="DNA-binding region" description="H-T-H motif" evidence="4">
    <location>
        <begin position="47"/>
        <end position="66"/>
    </location>
</feature>
<evidence type="ECO:0000256" key="4">
    <source>
        <dbReference type="PROSITE-ProRule" id="PRU00335"/>
    </source>
</evidence>
<dbReference type="PRINTS" id="PR00455">
    <property type="entry name" value="HTHTETR"/>
</dbReference>
<comment type="caution">
    <text evidence="7">The sequence shown here is derived from an EMBL/GenBank/DDBJ whole genome shotgun (WGS) entry which is preliminary data.</text>
</comment>
<dbReference type="Gene3D" id="1.10.10.60">
    <property type="entry name" value="Homeodomain-like"/>
    <property type="match status" value="1"/>
</dbReference>
<dbReference type="PANTHER" id="PTHR30055:SF146">
    <property type="entry name" value="HTH-TYPE TRANSCRIPTIONAL DUAL REGULATOR CECR"/>
    <property type="match status" value="1"/>
</dbReference>
<dbReference type="InterPro" id="IPR050109">
    <property type="entry name" value="HTH-type_TetR-like_transc_reg"/>
</dbReference>
<feature type="region of interest" description="Disordered" evidence="5">
    <location>
        <begin position="1"/>
        <end position="22"/>
    </location>
</feature>
<dbReference type="InterPro" id="IPR001647">
    <property type="entry name" value="HTH_TetR"/>
</dbReference>
<dbReference type="InterPro" id="IPR009057">
    <property type="entry name" value="Homeodomain-like_sf"/>
</dbReference>
<organism evidence="7 8">
    <name type="scientific">Luteimonas deserti</name>
    <dbReference type="NCBI Taxonomy" id="2752306"/>
    <lineage>
        <taxon>Bacteria</taxon>
        <taxon>Pseudomonadati</taxon>
        <taxon>Pseudomonadota</taxon>
        <taxon>Gammaproteobacteria</taxon>
        <taxon>Lysobacterales</taxon>
        <taxon>Lysobacteraceae</taxon>
        <taxon>Luteimonas</taxon>
    </lineage>
</organism>
<dbReference type="GO" id="GO:0000976">
    <property type="term" value="F:transcription cis-regulatory region binding"/>
    <property type="evidence" value="ECO:0007669"/>
    <property type="project" value="TreeGrafter"/>
</dbReference>
<evidence type="ECO:0000256" key="1">
    <source>
        <dbReference type="ARBA" id="ARBA00023015"/>
    </source>
</evidence>
<sequence>MSSRPSPEALPEARSAGPGRPKDLTKRAAILAAAERMFLQQGFEGVSMDQIAAEAGVSKLTVYSHFGDKDTLFTEAAAAYCEQQMPASVFEPASGTPIRQRLMEVAEAFFAMIGSPEAIAGHRLLCTPQMVEKRLPQRFWKSGPERVQAAFAELLRRRVETGDLDIEATRVDTAAAQFFVLLKGDLHQRMVFDCDDAGTCAAQRRAHLDASVDMFLRAYGARPAR</sequence>
<keyword evidence="3" id="KW-0804">Transcription</keyword>
<dbReference type="Proteomes" id="UP000589896">
    <property type="component" value="Unassembled WGS sequence"/>
</dbReference>
<dbReference type="Pfam" id="PF14246">
    <property type="entry name" value="TetR_C_7"/>
    <property type="match status" value="1"/>
</dbReference>
<keyword evidence="8" id="KW-1185">Reference proteome</keyword>
<dbReference type="InterPro" id="IPR036271">
    <property type="entry name" value="Tet_transcr_reg_TetR-rel_C_sf"/>
</dbReference>
<keyword evidence="1" id="KW-0805">Transcription regulation</keyword>
<gene>
    <name evidence="7" type="ORF">H0E82_11675</name>
</gene>
<feature type="domain" description="HTH tetR-type" evidence="6">
    <location>
        <begin position="24"/>
        <end position="84"/>
    </location>
</feature>
<evidence type="ECO:0000256" key="2">
    <source>
        <dbReference type="ARBA" id="ARBA00023125"/>
    </source>
</evidence>
<dbReference type="GO" id="GO:0003700">
    <property type="term" value="F:DNA-binding transcription factor activity"/>
    <property type="evidence" value="ECO:0007669"/>
    <property type="project" value="TreeGrafter"/>
</dbReference>
<name>A0A7Z0TWI6_9GAMM</name>